<feature type="transmembrane region" description="Helical" evidence="8">
    <location>
        <begin position="303"/>
        <end position="324"/>
    </location>
</feature>
<evidence type="ECO:0000256" key="6">
    <source>
        <dbReference type="ARBA" id="ARBA00022989"/>
    </source>
</evidence>
<feature type="transmembrane region" description="Helical" evidence="8">
    <location>
        <begin position="939"/>
        <end position="959"/>
    </location>
</feature>
<dbReference type="InterPro" id="IPR003593">
    <property type="entry name" value="AAA+_ATPase"/>
</dbReference>
<dbReference type="InterPro" id="IPR044726">
    <property type="entry name" value="ABCC_6TM_D2"/>
</dbReference>
<dbReference type="Gene3D" id="1.20.1560.10">
    <property type="entry name" value="ABC transporter type 1, transmembrane domain"/>
    <property type="match status" value="2"/>
</dbReference>
<feature type="domain" description="ABC transmembrane type-1" evidence="10">
    <location>
        <begin position="270"/>
        <end position="548"/>
    </location>
</feature>
<evidence type="ECO:0000256" key="1">
    <source>
        <dbReference type="ARBA" id="ARBA00004141"/>
    </source>
</evidence>
<evidence type="ECO:0000256" key="2">
    <source>
        <dbReference type="ARBA" id="ARBA00022448"/>
    </source>
</evidence>
<feature type="transmembrane region" description="Helical" evidence="8">
    <location>
        <begin position="1193"/>
        <end position="1212"/>
    </location>
</feature>
<evidence type="ECO:0000259" key="9">
    <source>
        <dbReference type="PROSITE" id="PS50893"/>
    </source>
</evidence>
<dbReference type="InterPro" id="IPR036640">
    <property type="entry name" value="ABC1_TM_sf"/>
</dbReference>
<accession>A0ABR1R586</accession>
<dbReference type="InterPro" id="IPR027417">
    <property type="entry name" value="P-loop_NTPase"/>
</dbReference>
<reference evidence="11 12" key="1">
    <citation type="submission" date="2023-01" db="EMBL/GenBank/DDBJ databases">
        <title>Analysis of 21 Apiospora genomes using comparative genomics revels a genus with tremendous synthesis potential of carbohydrate active enzymes and secondary metabolites.</title>
        <authorList>
            <person name="Sorensen T."/>
        </authorList>
    </citation>
    <scope>NUCLEOTIDE SEQUENCE [LARGE SCALE GENOMIC DNA]</scope>
    <source>
        <strain evidence="11 12">CBS 20057</strain>
    </source>
</reference>
<dbReference type="Proteomes" id="UP001396898">
    <property type="component" value="Unassembled WGS sequence"/>
</dbReference>
<dbReference type="SUPFAM" id="SSF52540">
    <property type="entry name" value="P-loop containing nucleoside triphosphate hydrolases"/>
    <property type="match status" value="2"/>
</dbReference>
<dbReference type="EMBL" id="JAQQWI010000018">
    <property type="protein sequence ID" value="KAK8000950.1"/>
    <property type="molecule type" value="Genomic_DNA"/>
</dbReference>
<feature type="transmembrane region" description="Helical" evidence="8">
    <location>
        <begin position="1162"/>
        <end position="1181"/>
    </location>
</feature>
<feature type="domain" description="ABC transmembrane type-1" evidence="10">
    <location>
        <begin position="936"/>
        <end position="1220"/>
    </location>
</feature>
<feature type="transmembrane region" description="Helical" evidence="8">
    <location>
        <begin position="1071"/>
        <end position="1093"/>
    </location>
</feature>
<dbReference type="CDD" id="cd03244">
    <property type="entry name" value="ABCC_MRP_domain2"/>
    <property type="match status" value="1"/>
</dbReference>
<keyword evidence="2" id="KW-0813">Transport</keyword>
<dbReference type="CDD" id="cd18580">
    <property type="entry name" value="ABC_6TM_ABCC_D2"/>
    <property type="match status" value="1"/>
</dbReference>
<evidence type="ECO:0008006" key="13">
    <source>
        <dbReference type="Google" id="ProtNLM"/>
    </source>
</evidence>
<keyword evidence="7 8" id="KW-0472">Membrane</keyword>
<dbReference type="InterPro" id="IPR050173">
    <property type="entry name" value="ABC_transporter_C-like"/>
</dbReference>
<dbReference type="Gene3D" id="3.40.50.300">
    <property type="entry name" value="P-loop containing nucleotide triphosphate hydrolases"/>
    <property type="match status" value="2"/>
</dbReference>
<evidence type="ECO:0000313" key="11">
    <source>
        <dbReference type="EMBL" id="KAK8000950.1"/>
    </source>
</evidence>
<comment type="caution">
    <text evidence="11">The sequence shown here is derived from an EMBL/GenBank/DDBJ whole genome shotgun (WGS) entry which is preliminary data.</text>
</comment>
<keyword evidence="5" id="KW-0067">ATP-binding</keyword>
<dbReference type="CDD" id="cd03250">
    <property type="entry name" value="ABCC_MRP_domain1"/>
    <property type="match status" value="1"/>
</dbReference>
<evidence type="ECO:0000259" key="10">
    <source>
        <dbReference type="PROSITE" id="PS50929"/>
    </source>
</evidence>
<dbReference type="PROSITE" id="PS50893">
    <property type="entry name" value="ABC_TRANSPORTER_2"/>
    <property type="match status" value="2"/>
</dbReference>
<dbReference type="InterPro" id="IPR011527">
    <property type="entry name" value="ABC1_TM_dom"/>
</dbReference>
<keyword evidence="6 8" id="KW-1133">Transmembrane helix</keyword>
<feature type="domain" description="ABC transporter" evidence="9">
    <location>
        <begin position="650"/>
        <end position="878"/>
    </location>
</feature>
<protein>
    <recommendedName>
        <fullName evidence="13">ABC transporter</fullName>
    </recommendedName>
</protein>
<dbReference type="Pfam" id="PF00664">
    <property type="entry name" value="ABC_membrane"/>
    <property type="match status" value="2"/>
</dbReference>
<comment type="subcellular location">
    <subcellularLocation>
        <location evidence="1">Membrane</location>
        <topology evidence="1">Multi-pass membrane protein</topology>
    </subcellularLocation>
</comment>
<keyword evidence="12" id="KW-1185">Reference proteome</keyword>
<dbReference type="SUPFAM" id="SSF90123">
    <property type="entry name" value="ABC transporter transmembrane region"/>
    <property type="match status" value="2"/>
</dbReference>
<dbReference type="InterPro" id="IPR017871">
    <property type="entry name" value="ABC_transporter-like_CS"/>
</dbReference>
<proteinExistence type="predicted"/>
<dbReference type="PANTHER" id="PTHR24223">
    <property type="entry name" value="ATP-BINDING CASSETTE SUB-FAMILY C"/>
    <property type="match status" value="1"/>
</dbReference>
<sequence length="1514" mass="166063">MATNPSSCSLENRSDFGPAAPCEGVFDFTLLFEETILTILPAAIAIAFVPFYYFKRLSGCVPKVSRTWHLKAKLIGFIARTSTPTTDASISTAILMLAAHSSLAVLSYLSHLRSVRPASFVSIFLSLTLVFDAARCRTLWMLGSRPVEDVAIVASLSLSLKAILLVLESLEKRRILLPPYRTLPPESTAGVFNQAFCWWLNPLLVYGYRHVHSLKTLSEVDEDLCIDTETNTRLTTKWNAWKHKEAAHSLLLLSLMHNKKAIGKAILPRLCQTGFVFAQPFLVKRVIEFIQSPDNEYNNASVGTGLIVAYVVVYVGIAVATSVVQRWTIHLVTRMRAGLVDLIYSRTLEIHCPNMDEADAVTLVGTDVERITTGFRAFHEMWACLIEIALSMWLLSGELRVAAVAPAVVIIFFTGAAISVASSAGITQKAWIDKIQARVSATASLLGAMHSVKMTGLSKSLTRKITDMREDELKASFSFRGVLVRIVVLTFASTALTPVASFGMYILLQIHKGYATLDPAIALMTLTLLQLLLAPVAILIDSLAGVMSAVGCFERIRLYLNSETRVDSRLHGTIQQQAQPREIYPSGNLIRSLSSSRRSEVDFGWRHSRFYFPSSPRPSSAVGEIYAMGFLEQQGDFAAARKRNQSSISIHQASFGWNEKDKPILKDITLDMPRGGLTLVIGPVGSGKSTLLQTLLGETKRAGGGGYIQVAFEDAAYCQQRPWISDSTIRQNILGGFGFDPEWYATVLHACGLTQDLEQLPDKDATKVGSNGTCLSGGQQTRIALARAIYSKKITMIMDDVLSSLDATTEEAVFRSLFSKNGLLKRHNVTVILATNAVHRLPEADHIIVLGRNGTSTEQGSYAELASRPGGYLSKLDLQGRADVREGRKGRSGDEKQEVPLATHEALAKALPQLEVPDSSVGDVEVYKYYIRTFGWTRWWIFIAICSFYGFGVVYPHAWAQEWATHNAKHPGDKAGYYVGIYFMLGVLTIISLGASCAFLVISIAPRVARTMHSRVLGTVMNAPISYLSGADTGSLINRFSQDMELVDMELPVSLIHTVLMTFVLTAQTLVIASTAKFAGAALPFCIVAAYMTQKYYLRTSRALRLLDIEAKSLLFNHFLETLGGLVTIRAFNWGQGYLRSNADHINTSQKPGYLLLSIQRWLGLVLDLLVGGIAVVLAAIAVKTRGQVDAGLMGLALLNIVGFSSTLKQLITNWTLLETSTGAISRIRTFTSTVDSEEQQWSRSHPHQMVPCPPPLYWPKDGEIYFNDVTASYTSHSEPVLHGVNLHIRPGERVGIVGRSGSGKSSLVACLCQMMHIDSGDVTMDGLDTSIVSPEDIRLSLNALPQHPFLVPGTLRDNVDPLGQADYDDVMEALHAVGLWDTAFADLPGGIEAPMPGNLLSHGQKQLLCLARALIRAKHSSVLILDEATASVDCETEQRMQKLLDERFTGKTVIAIAHRLDTILDYDTVVVMDNGRVAESGRPRSLLLEGDSLFGRLYRDMVPEPEAVSPIED</sequence>
<evidence type="ECO:0000256" key="8">
    <source>
        <dbReference type="SAM" id="Phobius"/>
    </source>
</evidence>
<name>A0ABR1R586_9PEZI</name>
<evidence type="ECO:0000256" key="5">
    <source>
        <dbReference type="ARBA" id="ARBA00022840"/>
    </source>
</evidence>
<dbReference type="PANTHER" id="PTHR24223:SF399">
    <property type="entry name" value="ABC TRANSPORTER ATNG"/>
    <property type="match status" value="1"/>
</dbReference>
<keyword evidence="4" id="KW-0547">Nucleotide-binding</keyword>
<feature type="transmembrane region" description="Helical" evidence="8">
    <location>
        <begin position="979"/>
        <end position="1005"/>
    </location>
</feature>
<dbReference type="PROSITE" id="PS00211">
    <property type="entry name" value="ABC_TRANSPORTER_1"/>
    <property type="match status" value="2"/>
</dbReference>
<dbReference type="Pfam" id="PF00005">
    <property type="entry name" value="ABC_tran"/>
    <property type="match status" value="2"/>
</dbReference>
<feature type="transmembrane region" description="Helical" evidence="8">
    <location>
        <begin position="401"/>
        <end position="426"/>
    </location>
</feature>
<evidence type="ECO:0000256" key="3">
    <source>
        <dbReference type="ARBA" id="ARBA00022692"/>
    </source>
</evidence>
<organism evidence="11 12">
    <name type="scientific">Apiospora marii</name>
    <dbReference type="NCBI Taxonomy" id="335849"/>
    <lineage>
        <taxon>Eukaryota</taxon>
        <taxon>Fungi</taxon>
        <taxon>Dikarya</taxon>
        <taxon>Ascomycota</taxon>
        <taxon>Pezizomycotina</taxon>
        <taxon>Sordariomycetes</taxon>
        <taxon>Xylariomycetidae</taxon>
        <taxon>Amphisphaeriales</taxon>
        <taxon>Apiosporaceae</taxon>
        <taxon>Apiospora</taxon>
    </lineage>
</organism>
<feature type="transmembrane region" description="Helical" evidence="8">
    <location>
        <begin position="482"/>
        <end position="508"/>
    </location>
</feature>
<evidence type="ECO:0000313" key="12">
    <source>
        <dbReference type="Proteomes" id="UP001396898"/>
    </source>
</evidence>
<evidence type="ECO:0000256" key="7">
    <source>
        <dbReference type="ARBA" id="ARBA00023136"/>
    </source>
</evidence>
<dbReference type="SMART" id="SM00382">
    <property type="entry name" value="AAA"/>
    <property type="match status" value="2"/>
</dbReference>
<feature type="domain" description="ABC transporter" evidence="9">
    <location>
        <begin position="1265"/>
        <end position="1500"/>
    </location>
</feature>
<gene>
    <name evidence="11" type="ORF">PG991_013172</name>
</gene>
<feature type="transmembrane region" description="Helical" evidence="8">
    <location>
        <begin position="35"/>
        <end position="54"/>
    </location>
</feature>
<keyword evidence="3 8" id="KW-0812">Transmembrane</keyword>
<dbReference type="PROSITE" id="PS50929">
    <property type="entry name" value="ABC_TM1F"/>
    <property type="match status" value="2"/>
</dbReference>
<dbReference type="InterPro" id="IPR003439">
    <property type="entry name" value="ABC_transporter-like_ATP-bd"/>
</dbReference>
<evidence type="ECO:0000256" key="4">
    <source>
        <dbReference type="ARBA" id="ARBA00022741"/>
    </source>
</evidence>
<feature type="transmembrane region" description="Helical" evidence="8">
    <location>
        <begin position="520"/>
        <end position="540"/>
    </location>
</feature>